<keyword evidence="1" id="KW-0805">Transcription regulation</keyword>
<evidence type="ECO:0000256" key="2">
    <source>
        <dbReference type="ARBA" id="ARBA00023125"/>
    </source>
</evidence>
<evidence type="ECO:0000313" key="6">
    <source>
        <dbReference type="Proteomes" id="UP000238308"/>
    </source>
</evidence>
<dbReference type="InterPro" id="IPR009057">
    <property type="entry name" value="Homeodomain-like_sf"/>
</dbReference>
<dbReference type="OrthoDB" id="9178898at2"/>
<dbReference type="PANTHER" id="PTHR47893">
    <property type="entry name" value="REGULATORY PROTEIN PCHR"/>
    <property type="match status" value="1"/>
</dbReference>
<dbReference type="PROSITE" id="PS01124">
    <property type="entry name" value="HTH_ARAC_FAMILY_2"/>
    <property type="match status" value="1"/>
</dbReference>
<keyword evidence="3" id="KW-0804">Transcription</keyword>
<dbReference type="InterPro" id="IPR018062">
    <property type="entry name" value="HTH_AraC-typ_CS"/>
</dbReference>
<dbReference type="RefSeq" id="WP_106227489.1">
    <property type="nucleotide sequence ID" value="NZ_PVTV01000013.1"/>
</dbReference>
<evidence type="ECO:0000313" key="5">
    <source>
        <dbReference type="EMBL" id="PRY97910.1"/>
    </source>
</evidence>
<sequence length="363" mass="40675">MSDKVQVHKIEWLLDSSEVEDAASEVGAVIETKEVSYPYPEGWAEGYSSHTQTSDGMELVRSSHRFFRNVCPPEINVGKFSVKLAEPVFAVTIVHRGSLAISDPSLLPKKTLRMPGLDLFAHIEQYSLEQSFNTKTDLELSALMIPMSQLNILMGEELASSMLNTIGIEKFNSFNPSLKVPPSISNILDDCLDNRLTDKLKALRLHSGVLEYLCSLSLYLDSKVVTLHNKPSRSRAKAVHDHLITIDGKTPTLAGLSKRFGASPNQLNKEFMDEYHESIFSFLTNHRLEQAKYALELGHQPIKVISHTIGYSHVNHFITAFKRKFGLPPGAFRSGLSIDKTDQEIDAWVVRGKWTLVPQQTDQ</sequence>
<evidence type="ECO:0000256" key="3">
    <source>
        <dbReference type="ARBA" id="ARBA00023163"/>
    </source>
</evidence>
<organism evidence="5 6">
    <name type="scientific">Jezberella montanilacus</name>
    <dbReference type="NCBI Taxonomy" id="323426"/>
    <lineage>
        <taxon>Bacteria</taxon>
        <taxon>Pseudomonadati</taxon>
        <taxon>Pseudomonadota</taxon>
        <taxon>Betaproteobacteria</taxon>
        <taxon>Burkholderiales</taxon>
        <taxon>Alcaligenaceae</taxon>
        <taxon>Jezberella</taxon>
    </lineage>
</organism>
<dbReference type="AlphaFoldDB" id="A0A2T0XG92"/>
<dbReference type="PROSITE" id="PS00041">
    <property type="entry name" value="HTH_ARAC_FAMILY_1"/>
    <property type="match status" value="1"/>
</dbReference>
<dbReference type="EMBL" id="PVTV01000013">
    <property type="protein sequence ID" value="PRY97910.1"/>
    <property type="molecule type" value="Genomic_DNA"/>
</dbReference>
<gene>
    <name evidence="5" type="ORF">BCM14_1623</name>
</gene>
<dbReference type="Gene3D" id="1.10.10.60">
    <property type="entry name" value="Homeodomain-like"/>
    <property type="match status" value="1"/>
</dbReference>
<dbReference type="Proteomes" id="UP000238308">
    <property type="component" value="Unassembled WGS sequence"/>
</dbReference>
<dbReference type="InterPro" id="IPR053142">
    <property type="entry name" value="PchR_regulatory_protein"/>
</dbReference>
<dbReference type="InterPro" id="IPR018060">
    <property type="entry name" value="HTH_AraC"/>
</dbReference>
<dbReference type="PANTHER" id="PTHR47893:SF1">
    <property type="entry name" value="REGULATORY PROTEIN PCHR"/>
    <property type="match status" value="1"/>
</dbReference>
<dbReference type="Pfam" id="PF12833">
    <property type="entry name" value="HTH_18"/>
    <property type="match status" value="1"/>
</dbReference>
<reference evidence="5 6" key="1">
    <citation type="submission" date="2018-03" db="EMBL/GenBank/DDBJ databases">
        <title>Genomic Encyclopedia of Type Strains, Phase III (KMG-III): the genomes of soil and plant-associated and newly described type strains.</title>
        <authorList>
            <person name="Whitman W."/>
        </authorList>
    </citation>
    <scope>NUCLEOTIDE SEQUENCE [LARGE SCALE GENOMIC DNA]</scope>
    <source>
        <strain evidence="5 6">MWH-P2sevCIIIb</strain>
    </source>
</reference>
<name>A0A2T0XG92_9BURK</name>
<proteinExistence type="predicted"/>
<dbReference type="SMART" id="SM00342">
    <property type="entry name" value="HTH_ARAC"/>
    <property type="match status" value="1"/>
</dbReference>
<keyword evidence="2 5" id="KW-0238">DNA-binding</keyword>
<comment type="caution">
    <text evidence="5">The sequence shown here is derived from an EMBL/GenBank/DDBJ whole genome shotgun (WGS) entry which is preliminary data.</text>
</comment>
<evidence type="ECO:0000259" key="4">
    <source>
        <dbReference type="PROSITE" id="PS01124"/>
    </source>
</evidence>
<dbReference type="SUPFAM" id="SSF46689">
    <property type="entry name" value="Homeodomain-like"/>
    <property type="match status" value="1"/>
</dbReference>
<evidence type="ECO:0000256" key="1">
    <source>
        <dbReference type="ARBA" id="ARBA00023015"/>
    </source>
</evidence>
<dbReference type="GO" id="GO:0043565">
    <property type="term" value="F:sequence-specific DNA binding"/>
    <property type="evidence" value="ECO:0007669"/>
    <property type="project" value="InterPro"/>
</dbReference>
<protein>
    <submittedName>
        <fullName evidence="5">AraC-like DNA-binding protein</fullName>
    </submittedName>
</protein>
<keyword evidence="6" id="KW-1185">Reference proteome</keyword>
<accession>A0A2T0XG92</accession>
<feature type="domain" description="HTH araC/xylS-type" evidence="4">
    <location>
        <begin position="252"/>
        <end position="335"/>
    </location>
</feature>
<dbReference type="GO" id="GO:0003700">
    <property type="term" value="F:DNA-binding transcription factor activity"/>
    <property type="evidence" value="ECO:0007669"/>
    <property type="project" value="InterPro"/>
</dbReference>